<dbReference type="InterPro" id="IPR026218">
    <property type="entry name" value="HRG"/>
</dbReference>
<dbReference type="Pfam" id="PF16954">
    <property type="entry name" value="HRG"/>
    <property type="match status" value="1"/>
</dbReference>
<feature type="transmembrane region" description="Helical" evidence="10">
    <location>
        <begin position="12"/>
        <end position="34"/>
    </location>
</feature>
<reference evidence="12" key="1">
    <citation type="submission" date="2017-01" db="EMBL/GenBank/DDBJ databases">
        <title>Comparative genomics of anhydrobiosis in the tardigrade Hypsibius dujardini.</title>
        <authorList>
            <person name="Yoshida Y."/>
            <person name="Koutsovoulos G."/>
            <person name="Laetsch D."/>
            <person name="Stevens L."/>
            <person name="Kumar S."/>
            <person name="Horikawa D."/>
            <person name="Ishino K."/>
            <person name="Komine S."/>
            <person name="Tomita M."/>
            <person name="Blaxter M."/>
            <person name="Arakawa K."/>
        </authorList>
    </citation>
    <scope>NUCLEOTIDE SEQUENCE [LARGE SCALE GENOMIC DNA]</scope>
    <source>
        <strain evidence="12">Z151</strain>
    </source>
</reference>
<dbReference type="AlphaFoldDB" id="A0A1W0X3P4"/>
<keyword evidence="7 10" id="KW-1133">Transmembrane helix</keyword>
<evidence type="ECO:0000256" key="5">
    <source>
        <dbReference type="ARBA" id="ARBA00022692"/>
    </source>
</evidence>
<evidence type="ECO:0000313" key="11">
    <source>
        <dbReference type="EMBL" id="OQV21912.1"/>
    </source>
</evidence>
<evidence type="ECO:0000313" key="12">
    <source>
        <dbReference type="Proteomes" id="UP000192578"/>
    </source>
</evidence>
<evidence type="ECO:0008006" key="13">
    <source>
        <dbReference type="Google" id="ProtNLM"/>
    </source>
</evidence>
<sequence length="177" mass="20216">MVKMAVAPTRGWLIFRICAAALGISAGILVGIYFCSPGKENPHVIFWGFFSSLWALDAMVLHIFYMKGKLRNYVNKLKGWMYAGAFGQLLGVSSFIVYIVLGIVFHDNLKDFRHSYFIASVWSFMTWKWSFVLFWYSREYRHLLLEEALIPVGGEDKLYGEYGHGNIVTAPESSSFT</sequence>
<comment type="similarity">
    <text evidence="3">Belongs to the HRG family.</text>
</comment>
<comment type="caution">
    <text evidence="11">The sequence shown here is derived from an EMBL/GenBank/DDBJ whole genome shotgun (WGS) entry which is preliminary data.</text>
</comment>
<keyword evidence="6" id="KW-0967">Endosome</keyword>
<dbReference type="GO" id="GO:0015232">
    <property type="term" value="F:heme transmembrane transporter activity"/>
    <property type="evidence" value="ECO:0007669"/>
    <property type="project" value="InterPro"/>
</dbReference>
<evidence type="ECO:0000256" key="6">
    <source>
        <dbReference type="ARBA" id="ARBA00022753"/>
    </source>
</evidence>
<name>A0A1W0X3P4_HYPEX</name>
<keyword evidence="4" id="KW-0813">Transport</keyword>
<dbReference type="PANTHER" id="PTHR31525">
    <property type="entry name" value="HEME TRANSPORTER HRG1"/>
    <property type="match status" value="1"/>
</dbReference>
<evidence type="ECO:0000256" key="3">
    <source>
        <dbReference type="ARBA" id="ARBA00006203"/>
    </source>
</evidence>
<keyword evidence="9" id="KW-0458">Lysosome</keyword>
<dbReference type="PRINTS" id="PR02095">
    <property type="entry name" value="TRNSPORTRHRG"/>
</dbReference>
<dbReference type="Proteomes" id="UP000192578">
    <property type="component" value="Unassembled WGS sequence"/>
</dbReference>
<accession>A0A1W0X3P4</accession>
<feature type="transmembrane region" description="Helical" evidence="10">
    <location>
        <begin position="46"/>
        <end position="67"/>
    </location>
</feature>
<dbReference type="GO" id="GO:0010008">
    <property type="term" value="C:endosome membrane"/>
    <property type="evidence" value="ECO:0007669"/>
    <property type="project" value="UniProtKB-SubCell"/>
</dbReference>
<dbReference type="GO" id="GO:0020037">
    <property type="term" value="F:heme binding"/>
    <property type="evidence" value="ECO:0007669"/>
    <property type="project" value="TreeGrafter"/>
</dbReference>
<feature type="transmembrane region" description="Helical" evidence="10">
    <location>
        <begin position="79"/>
        <end position="104"/>
    </location>
</feature>
<evidence type="ECO:0000256" key="4">
    <source>
        <dbReference type="ARBA" id="ARBA00022448"/>
    </source>
</evidence>
<proteinExistence type="inferred from homology"/>
<comment type="subcellular location">
    <subcellularLocation>
        <location evidence="2">Endosome membrane</location>
        <topology evidence="2">Multi-pass membrane protein</topology>
    </subcellularLocation>
    <subcellularLocation>
        <location evidence="1">Lysosome membrane</location>
        <topology evidence="1">Multi-pass membrane protein</topology>
    </subcellularLocation>
</comment>
<keyword evidence="5 10" id="KW-0812">Transmembrane</keyword>
<organism evidence="11 12">
    <name type="scientific">Hypsibius exemplaris</name>
    <name type="common">Freshwater tardigrade</name>
    <dbReference type="NCBI Taxonomy" id="2072580"/>
    <lineage>
        <taxon>Eukaryota</taxon>
        <taxon>Metazoa</taxon>
        <taxon>Ecdysozoa</taxon>
        <taxon>Tardigrada</taxon>
        <taxon>Eutardigrada</taxon>
        <taxon>Parachela</taxon>
        <taxon>Hypsibioidea</taxon>
        <taxon>Hypsibiidae</taxon>
        <taxon>Hypsibius</taxon>
    </lineage>
</organism>
<keyword evidence="12" id="KW-1185">Reference proteome</keyword>
<evidence type="ECO:0000256" key="10">
    <source>
        <dbReference type="SAM" id="Phobius"/>
    </source>
</evidence>
<dbReference type="GO" id="GO:0005886">
    <property type="term" value="C:plasma membrane"/>
    <property type="evidence" value="ECO:0007669"/>
    <property type="project" value="TreeGrafter"/>
</dbReference>
<evidence type="ECO:0000256" key="1">
    <source>
        <dbReference type="ARBA" id="ARBA00004155"/>
    </source>
</evidence>
<keyword evidence="8 10" id="KW-0472">Membrane</keyword>
<gene>
    <name evidence="11" type="ORF">BV898_04125</name>
</gene>
<dbReference type="GO" id="GO:0005765">
    <property type="term" value="C:lysosomal membrane"/>
    <property type="evidence" value="ECO:0007669"/>
    <property type="project" value="UniProtKB-SubCell"/>
</dbReference>
<dbReference type="OrthoDB" id="5954402at2759"/>
<dbReference type="PANTHER" id="PTHR31525:SF1">
    <property type="entry name" value="HEME TRANSPORTER HRG1"/>
    <property type="match status" value="1"/>
</dbReference>
<feature type="transmembrane region" description="Helical" evidence="10">
    <location>
        <begin position="116"/>
        <end position="136"/>
    </location>
</feature>
<evidence type="ECO:0000256" key="9">
    <source>
        <dbReference type="ARBA" id="ARBA00023228"/>
    </source>
</evidence>
<protein>
    <recommendedName>
        <fullName evidence="13">Heme transporter hrg-1</fullName>
    </recommendedName>
</protein>
<evidence type="ECO:0000256" key="8">
    <source>
        <dbReference type="ARBA" id="ARBA00023136"/>
    </source>
</evidence>
<dbReference type="EMBL" id="MTYJ01000020">
    <property type="protein sequence ID" value="OQV21912.1"/>
    <property type="molecule type" value="Genomic_DNA"/>
</dbReference>
<evidence type="ECO:0000256" key="2">
    <source>
        <dbReference type="ARBA" id="ARBA00004337"/>
    </source>
</evidence>
<evidence type="ECO:0000256" key="7">
    <source>
        <dbReference type="ARBA" id="ARBA00022989"/>
    </source>
</evidence>